<dbReference type="Pfam" id="PF15915">
    <property type="entry name" value="BAT"/>
    <property type="match status" value="1"/>
</dbReference>
<feature type="domain" description="PAC" evidence="6">
    <location>
        <begin position="762"/>
        <end position="813"/>
    </location>
</feature>
<dbReference type="InterPro" id="IPR003018">
    <property type="entry name" value="GAF"/>
</dbReference>
<keyword evidence="8" id="KW-1185">Reference proteome</keyword>
<name>A0ABD6D7F3_9EURY</name>
<dbReference type="PROSITE" id="PS50112">
    <property type="entry name" value="PAS"/>
    <property type="match status" value="2"/>
</dbReference>
<dbReference type="InterPro" id="IPR035965">
    <property type="entry name" value="PAS-like_dom_sf"/>
</dbReference>
<dbReference type="CDD" id="cd00130">
    <property type="entry name" value="PAS"/>
    <property type="match status" value="4"/>
</dbReference>
<feature type="compositionally biased region" description="Low complexity" evidence="4">
    <location>
        <begin position="124"/>
        <end position="133"/>
    </location>
</feature>
<feature type="domain" description="PAS" evidence="5">
    <location>
        <begin position="423"/>
        <end position="475"/>
    </location>
</feature>
<dbReference type="SUPFAM" id="SSF55781">
    <property type="entry name" value="GAF domain-like"/>
    <property type="match status" value="2"/>
</dbReference>
<evidence type="ECO:0000259" key="6">
    <source>
        <dbReference type="PROSITE" id="PS50113"/>
    </source>
</evidence>
<dbReference type="SMART" id="SM00065">
    <property type="entry name" value="GAF"/>
    <property type="match status" value="1"/>
</dbReference>
<dbReference type="SMART" id="SM00086">
    <property type="entry name" value="PAC"/>
    <property type="match status" value="3"/>
</dbReference>
<evidence type="ECO:0000256" key="4">
    <source>
        <dbReference type="SAM" id="MobiDB-lite"/>
    </source>
</evidence>
<gene>
    <name evidence="7" type="ORF">ACFSBW_08470</name>
</gene>
<evidence type="ECO:0000256" key="3">
    <source>
        <dbReference type="SAM" id="Coils"/>
    </source>
</evidence>
<dbReference type="Pfam" id="PF08448">
    <property type="entry name" value="PAS_4"/>
    <property type="match status" value="2"/>
</dbReference>
<dbReference type="InterPro" id="IPR031803">
    <property type="entry name" value="BAT_GAF/HTH-assoc"/>
</dbReference>
<dbReference type="NCBIfam" id="TIGR00229">
    <property type="entry name" value="sensory_box"/>
    <property type="match status" value="4"/>
</dbReference>
<dbReference type="PROSITE" id="PS50113">
    <property type="entry name" value="PAC"/>
    <property type="match status" value="1"/>
</dbReference>
<dbReference type="InterPro" id="IPR007050">
    <property type="entry name" value="HTH_bacterioopsin"/>
</dbReference>
<evidence type="ECO:0000313" key="7">
    <source>
        <dbReference type="EMBL" id="MFD1641906.1"/>
    </source>
</evidence>
<dbReference type="SUPFAM" id="SSF55785">
    <property type="entry name" value="PYP-like sensor domain (PAS domain)"/>
    <property type="match status" value="4"/>
</dbReference>
<dbReference type="SMART" id="SM00091">
    <property type="entry name" value="PAS"/>
    <property type="match status" value="4"/>
</dbReference>
<dbReference type="Gene3D" id="3.30.450.40">
    <property type="match status" value="3"/>
</dbReference>
<feature type="coiled-coil region" evidence="3">
    <location>
        <begin position="941"/>
        <end position="977"/>
    </location>
</feature>
<feature type="region of interest" description="Disordered" evidence="4">
    <location>
        <begin position="124"/>
        <end position="147"/>
    </location>
</feature>
<dbReference type="Pfam" id="PF13426">
    <property type="entry name" value="PAS_9"/>
    <property type="match status" value="1"/>
</dbReference>
<dbReference type="InterPro" id="IPR001610">
    <property type="entry name" value="PAC"/>
</dbReference>
<proteinExistence type="predicted"/>
<dbReference type="PANTHER" id="PTHR44757:SF2">
    <property type="entry name" value="BIOFILM ARCHITECTURE MAINTENANCE PROTEIN MBAA"/>
    <property type="match status" value="1"/>
</dbReference>
<dbReference type="RefSeq" id="WP_256395716.1">
    <property type="nucleotide sequence ID" value="NZ_JANHDJ010000002.1"/>
</dbReference>
<protein>
    <submittedName>
        <fullName evidence="7">PAS domain S-box protein</fullName>
    </submittedName>
</protein>
<organism evidence="7 8">
    <name type="scientific">Halohasta litorea</name>
    <dbReference type="NCBI Taxonomy" id="869891"/>
    <lineage>
        <taxon>Archaea</taxon>
        <taxon>Methanobacteriati</taxon>
        <taxon>Methanobacteriota</taxon>
        <taxon>Stenosarchaea group</taxon>
        <taxon>Halobacteria</taxon>
        <taxon>Halobacteriales</taxon>
        <taxon>Haloferacaceae</taxon>
        <taxon>Halohasta</taxon>
    </lineage>
</organism>
<keyword evidence="3" id="KW-0175">Coiled coil</keyword>
<dbReference type="InterPro" id="IPR029016">
    <property type="entry name" value="GAF-like_dom_sf"/>
</dbReference>
<keyword evidence="1" id="KW-0805">Transcription regulation</keyword>
<dbReference type="Proteomes" id="UP001597052">
    <property type="component" value="Unassembled WGS sequence"/>
</dbReference>
<dbReference type="Pfam" id="PF13185">
    <property type="entry name" value="GAF_2"/>
    <property type="match status" value="1"/>
</dbReference>
<dbReference type="InterPro" id="IPR000014">
    <property type="entry name" value="PAS"/>
</dbReference>
<dbReference type="InterPro" id="IPR000700">
    <property type="entry name" value="PAS-assoc_C"/>
</dbReference>
<dbReference type="Pfam" id="PF04967">
    <property type="entry name" value="HTH_10"/>
    <property type="match status" value="1"/>
</dbReference>
<reference evidence="7 8" key="1">
    <citation type="journal article" date="2019" name="Int. J. Syst. Evol. Microbiol.">
        <title>The Global Catalogue of Microorganisms (GCM) 10K type strain sequencing project: providing services to taxonomists for standard genome sequencing and annotation.</title>
        <authorList>
            <consortium name="The Broad Institute Genomics Platform"/>
            <consortium name="The Broad Institute Genome Sequencing Center for Infectious Disease"/>
            <person name="Wu L."/>
            <person name="Ma J."/>
        </authorList>
    </citation>
    <scope>NUCLEOTIDE SEQUENCE [LARGE SCALE GENOMIC DNA]</scope>
    <source>
        <strain evidence="7 8">CGMCC 1.10593</strain>
    </source>
</reference>
<dbReference type="InterPro" id="IPR013655">
    <property type="entry name" value="PAS_fold_3"/>
</dbReference>
<dbReference type="PANTHER" id="PTHR44757">
    <property type="entry name" value="DIGUANYLATE CYCLASE DGCP"/>
    <property type="match status" value="1"/>
</dbReference>
<dbReference type="InterPro" id="IPR052155">
    <property type="entry name" value="Biofilm_reg_signaling"/>
</dbReference>
<dbReference type="Gene3D" id="3.30.450.20">
    <property type="entry name" value="PAS domain"/>
    <property type="match status" value="4"/>
</dbReference>
<evidence type="ECO:0000256" key="1">
    <source>
        <dbReference type="ARBA" id="ARBA00023015"/>
    </source>
</evidence>
<accession>A0ABD6D7F3</accession>
<sequence>MSGPRQQLQVTVVGNGDVASLDSTAATDRSVSVSTTGVDGLSPQGIEADCLVVDGPNIESWDGLVDRVTDRRPRLPVVVLVEGSVAAGTVGDAIEAGAADYLPRSLWSERPSLVARRLASVVDESESVSADEPPANPDAGTDSSADRLLDGTARGLFESVSDGLVIHETETGTILDCNSRFCELTDYSCAELLGRTVDCVVATGEEYSYEQARARIRRAAEAGPQLFEWRGETQSGETFPVEVHLDQTTLDDTECVVASVRDITDRRARQQRLEAARDRRSVLFENSPDPIVTVAREDGQPHITEVNTAFEETFGFDETTAVDRPLSEVVVPEERQDRHRQLRARAQSGDSLEAEVRRETADGLRDFLIRVLPYQTDDDSRAYVWYTDITDRKERERALERERDQRSVLFENNPDPVAGLEFVDGEPIIREVNPAFENVFGFDAETVLGATVEEAVVPEGEREAHDRIRRQAAAGETIEDEGPRRTADGLRQFVFRVIQFNDDPGTTDAYVWYTDVTERRRHERAVETLQEATGQMQRVNSHEAVTDIAVEAAREALDLPVTICWLQDDETARLDPVAATDAAHERGLWKAVTPECAVYDSFEADEMAQYGPDEHGVDSPLSGLFLPLGDHGLLAAGHENGSYDDVILDVAATLAEQTETALSRVQRAQEVRESERRLQAIVDRIDEAIFLAPVPDLNATDIEPDFVSSGYEDIWGQSLETIHDRHEEGFFGTIHPEDYEGYVGFIQRLMAAVEAGDPAASYSREYRIQRPDGEVRWVHSDFYPTDWAEGPRRMVIASRDITARKERHRTLESFHDATAELTTADTVDEAGRLAVEAAASVFELPATAVYHYDADTATLDPRATGPELPPPAELPPLDADYEQVWEAFIGEGMTRVTVDDEPPLAVGPAEELLVFPLGGNGVLAVWRSGETFDTDAASILAATLEAALNRLRGERQLESRRKELEAQTERAQRLDAVAELTQRVEAAITTTSSREGIQEAVCAELVDVEPISGAWIAAAEVGTDRLTPRAVAGVDRDHVEQALASSADGTDPHPAVEAWQRGEVRVVSDLVGSGRRSDWRQLLLKNSVGAVCAVPLAYSSVTYGVVTILADDPDAFGQREREVLAQLSRSIGYAITAIERRRALESDDTVELEFEGREMDLPVARLAAETGCQVRHERTVRRQDGSVSVYYSLRGELPEEIETDAAEILPGSVTVVSRQEGELVVERQGSSWFGSLISEYGGVLRRGRATPSGLSLLVELPQEADVRTIVERLQAAFPALELTAKRQHRETTSTPSDARSRIEQRLTDRQYEAIETAHAMGYFEWPRENSGEEVADSLGITQPTVNKHIRLGERKVFDFLFDGE</sequence>
<comment type="caution">
    <text evidence="7">The sequence shown here is derived from an EMBL/GenBank/DDBJ whole genome shotgun (WGS) entry which is preliminary data.</text>
</comment>
<dbReference type="Pfam" id="PF08447">
    <property type="entry name" value="PAS_3"/>
    <property type="match status" value="1"/>
</dbReference>
<keyword evidence="2" id="KW-0804">Transcription</keyword>
<dbReference type="InterPro" id="IPR013656">
    <property type="entry name" value="PAS_4"/>
</dbReference>
<evidence type="ECO:0000313" key="8">
    <source>
        <dbReference type="Proteomes" id="UP001597052"/>
    </source>
</evidence>
<dbReference type="EMBL" id="JBHUDM010000002">
    <property type="protein sequence ID" value="MFD1641906.1"/>
    <property type="molecule type" value="Genomic_DNA"/>
</dbReference>
<feature type="domain" description="PAS" evidence="5">
    <location>
        <begin position="276"/>
        <end position="349"/>
    </location>
</feature>
<evidence type="ECO:0000256" key="2">
    <source>
        <dbReference type="ARBA" id="ARBA00023163"/>
    </source>
</evidence>
<evidence type="ECO:0000259" key="5">
    <source>
        <dbReference type="PROSITE" id="PS50112"/>
    </source>
</evidence>